<dbReference type="Proteomes" id="UP000005666">
    <property type="component" value="Chromosome 13"/>
</dbReference>
<dbReference type="OrthoDB" id="4068553at2759"/>
<accession>G8C0E4</accession>
<dbReference type="KEGG" id="tpf:TPHA_0M00840"/>
<proteinExistence type="predicted"/>
<dbReference type="GeneID" id="11531991"/>
<protein>
    <submittedName>
        <fullName evidence="1">Uncharacterized protein</fullName>
    </submittedName>
</protein>
<keyword evidence="2" id="KW-1185">Reference proteome</keyword>
<dbReference type="EMBL" id="HE612868">
    <property type="protein sequence ID" value="CCE65659.1"/>
    <property type="molecule type" value="Genomic_DNA"/>
</dbReference>
<evidence type="ECO:0000313" key="2">
    <source>
        <dbReference type="Proteomes" id="UP000005666"/>
    </source>
</evidence>
<dbReference type="RefSeq" id="XP_003688093.1">
    <property type="nucleotide sequence ID" value="XM_003688045.1"/>
</dbReference>
<organism evidence="1 2">
    <name type="scientific">Tetrapisispora phaffii (strain ATCC 24235 / CBS 4417 / NBRC 1672 / NRRL Y-8282 / UCD 70-5)</name>
    <name type="common">Yeast</name>
    <name type="synonym">Fabospora phaffii</name>
    <dbReference type="NCBI Taxonomy" id="1071381"/>
    <lineage>
        <taxon>Eukaryota</taxon>
        <taxon>Fungi</taxon>
        <taxon>Dikarya</taxon>
        <taxon>Ascomycota</taxon>
        <taxon>Saccharomycotina</taxon>
        <taxon>Saccharomycetes</taxon>
        <taxon>Saccharomycetales</taxon>
        <taxon>Saccharomycetaceae</taxon>
        <taxon>Tetrapisispora</taxon>
    </lineage>
</organism>
<sequence length="185" mass="21150">MLTTRSLTSVGYTNDYECEDTHVYYGRGFCRASTMMELYSIDIEEETERVDVPDTEKCTDLKNSNEIEPEQEPNISPDAANIILKSERNPSFVDETTLNSQDESYCQDTLGESTFTEPENMKICKLGKTPPIEIIHRPLKDLINKTNKMIYDVDSNHVQYKAGLSKRCRKIPSLHRTQGKDAVSR</sequence>
<evidence type="ECO:0000313" key="1">
    <source>
        <dbReference type="EMBL" id="CCE65659.1"/>
    </source>
</evidence>
<dbReference type="AlphaFoldDB" id="G8C0E4"/>
<dbReference type="eggNOG" id="ENOG502SD03">
    <property type="taxonomic scope" value="Eukaryota"/>
</dbReference>
<name>G8C0E4_TETPH</name>
<dbReference type="HOGENOM" id="CLU_1462276_0_0_1"/>
<reference evidence="1 2" key="1">
    <citation type="journal article" date="2011" name="Proc. Natl. Acad. Sci. U.S.A.">
        <title>Evolutionary erosion of yeast sex chromosomes by mating-type switching accidents.</title>
        <authorList>
            <person name="Gordon J.L."/>
            <person name="Armisen D."/>
            <person name="Proux-Wera E."/>
            <person name="Oheigeartaigh S.S."/>
            <person name="Byrne K.P."/>
            <person name="Wolfe K.H."/>
        </authorList>
    </citation>
    <scope>NUCLEOTIDE SEQUENCE [LARGE SCALE GENOMIC DNA]</scope>
    <source>
        <strain evidence="2">ATCC 24235 / CBS 4417 / NBRC 1672 / NRRL Y-8282 / UCD 70-5</strain>
    </source>
</reference>
<gene>
    <name evidence="1" type="primary">TPHA0M00840</name>
    <name evidence="1" type="ordered locus">TPHA_0M00840</name>
</gene>